<sequence length="306" mass="33917">MLQPIIDSRQPSRRPHVYLESSAAATHRTISSIIRKIPPLAERCALFTLPPSKATEAIIAANDSALTPIVTRHRPCDPTDSINLFSMRLPVRVIPEKDRDGGMVRFKLTCSCPFAPAVEFVIFEISLKQVHHSLLGTDRTCEFEPRKDTPLLKFYIQDIPPPHSNKGAAVVITVRILASQLGEPGSIPNGVAPGFSHVGIVSDDAAGRRVFSGISCSPRPFIPALFLTHPHFTSIDSQDLDVKSRPISSLTHSCKQIWVVSCFTHTENIQLDERRKKRPTWGSHRKQSGRIDMPVSRIGPRKTSCD</sequence>
<name>A0ABQ9GPN9_9NEOP</name>
<accession>A0ABQ9GPN9</accession>
<dbReference type="Proteomes" id="UP001159363">
    <property type="component" value="Chromosome 9"/>
</dbReference>
<evidence type="ECO:0000313" key="2">
    <source>
        <dbReference type="EMBL" id="KAJ8873993.1"/>
    </source>
</evidence>
<reference evidence="2 3" key="1">
    <citation type="submission" date="2023-02" db="EMBL/GenBank/DDBJ databases">
        <title>LHISI_Scaffold_Assembly.</title>
        <authorList>
            <person name="Stuart O.P."/>
            <person name="Cleave R."/>
            <person name="Magrath M.J.L."/>
            <person name="Mikheyev A.S."/>
        </authorList>
    </citation>
    <scope>NUCLEOTIDE SEQUENCE [LARGE SCALE GENOMIC DNA]</scope>
    <source>
        <strain evidence="2">Daus_M_001</strain>
        <tissue evidence="2">Leg muscle</tissue>
    </source>
</reference>
<keyword evidence="3" id="KW-1185">Reference proteome</keyword>
<gene>
    <name evidence="2" type="ORF">PR048_024833</name>
</gene>
<protein>
    <submittedName>
        <fullName evidence="2">Uncharacterized protein</fullName>
    </submittedName>
</protein>
<feature type="compositionally biased region" description="Basic residues" evidence="1">
    <location>
        <begin position="275"/>
        <end position="288"/>
    </location>
</feature>
<organism evidence="2 3">
    <name type="scientific">Dryococelus australis</name>
    <dbReference type="NCBI Taxonomy" id="614101"/>
    <lineage>
        <taxon>Eukaryota</taxon>
        <taxon>Metazoa</taxon>
        <taxon>Ecdysozoa</taxon>
        <taxon>Arthropoda</taxon>
        <taxon>Hexapoda</taxon>
        <taxon>Insecta</taxon>
        <taxon>Pterygota</taxon>
        <taxon>Neoptera</taxon>
        <taxon>Polyneoptera</taxon>
        <taxon>Phasmatodea</taxon>
        <taxon>Verophasmatodea</taxon>
        <taxon>Anareolatae</taxon>
        <taxon>Phasmatidae</taxon>
        <taxon>Eurycanthinae</taxon>
        <taxon>Dryococelus</taxon>
    </lineage>
</organism>
<evidence type="ECO:0000256" key="1">
    <source>
        <dbReference type="SAM" id="MobiDB-lite"/>
    </source>
</evidence>
<comment type="caution">
    <text evidence="2">The sequence shown here is derived from an EMBL/GenBank/DDBJ whole genome shotgun (WGS) entry which is preliminary data.</text>
</comment>
<feature type="region of interest" description="Disordered" evidence="1">
    <location>
        <begin position="273"/>
        <end position="306"/>
    </location>
</feature>
<proteinExistence type="predicted"/>
<evidence type="ECO:0000313" key="3">
    <source>
        <dbReference type="Proteomes" id="UP001159363"/>
    </source>
</evidence>
<dbReference type="EMBL" id="JARBHB010000010">
    <property type="protein sequence ID" value="KAJ8873993.1"/>
    <property type="molecule type" value="Genomic_DNA"/>
</dbReference>